<feature type="region of interest" description="Disordered" evidence="1">
    <location>
        <begin position="125"/>
        <end position="145"/>
    </location>
</feature>
<dbReference type="VEuPathDB" id="TrichDB:TVAG_385460"/>
<evidence type="ECO:0000256" key="2">
    <source>
        <dbReference type="SAM" id="Phobius"/>
    </source>
</evidence>
<feature type="compositionally biased region" description="Low complexity" evidence="1">
    <location>
        <begin position="125"/>
        <end position="138"/>
    </location>
</feature>
<gene>
    <name evidence="3" type="ORF">TVAG_385460</name>
</gene>
<protein>
    <submittedName>
        <fullName evidence="3">Uncharacterized protein</fullName>
    </submittedName>
</protein>
<feature type="transmembrane region" description="Helical" evidence="2">
    <location>
        <begin position="94"/>
        <end position="119"/>
    </location>
</feature>
<dbReference type="RefSeq" id="XP_001298277.1">
    <property type="nucleotide sequence ID" value="XM_001298276.1"/>
</dbReference>
<dbReference type="EMBL" id="DS114973">
    <property type="protein sequence ID" value="EAX85347.1"/>
    <property type="molecule type" value="Genomic_DNA"/>
</dbReference>
<evidence type="ECO:0000313" key="3">
    <source>
        <dbReference type="EMBL" id="EAX85347.1"/>
    </source>
</evidence>
<evidence type="ECO:0000256" key="1">
    <source>
        <dbReference type="SAM" id="MobiDB-lite"/>
    </source>
</evidence>
<accession>A2GBW9</accession>
<keyword evidence="2" id="KW-0812">Transmembrane</keyword>
<proteinExistence type="predicted"/>
<organism evidence="3 4">
    <name type="scientific">Trichomonas vaginalis (strain ATCC PRA-98 / G3)</name>
    <dbReference type="NCBI Taxonomy" id="412133"/>
    <lineage>
        <taxon>Eukaryota</taxon>
        <taxon>Metamonada</taxon>
        <taxon>Parabasalia</taxon>
        <taxon>Trichomonadida</taxon>
        <taxon>Trichomonadidae</taxon>
        <taxon>Trichomonas</taxon>
    </lineage>
</organism>
<keyword evidence="2" id="KW-0472">Membrane</keyword>
<reference evidence="3" key="2">
    <citation type="journal article" date="2007" name="Science">
        <title>Draft genome sequence of the sexually transmitted pathogen Trichomonas vaginalis.</title>
        <authorList>
            <person name="Carlton J.M."/>
            <person name="Hirt R.P."/>
            <person name="Silva J.C."/>
            <person name="Delcher A.L."/>
            <person name="Schatz M."/>
            <person name="Zhao Q."/>
            <person name="Wortman J.R."/>
            <person name="Bidwell S.L."/>
            <person name="Alsmark U.C.M."/>
            <person name="Besteiro S."/>
            <person name="Sicheritz-Ponten T."/>
            <person name="Noel C.J."/>
            <person name="Dacks J.B."/>
            <person name="Foster P.G."/>
            <person name="Simillion C."/>
            <person name="Van de Peer Y."/>
            <person name="Miranda-Saavedra D."/>
            <person name="Barton G.J."/>
            <person name="Westrop G.D."/>
            <person name="Mueller S."/>
            <person name="Dessi D."/>
            <person name="Fiori P.L."/>
            <person name="Ren Q."/>
            <person name="Paulsen I."/>
            <person name="Zhang H."/>
            <person name="Bastida-Corcuera F.D."/>
            <person name="Simoes-Barbosa A."/>
            <person name="Brown M.T."/>
            <person name="Hayes R.D."/>
            <person name="Mukherjee M."/>
            <person name="Okumura C.Y."/>
            <person name="Schneider R."/>
            <person name="Smith A.J."/>
            <person name="Vanacova S."/>
            <person name="Villalvazo M."/>
            <person name="Haas B.J."/>
            <person name="Pertea M."/>
            <person name="Feldblyum T.V."/>
            <person name="Utterback T.R."/>
            <person name="Shu C.L."/>
            <person name="Osoegawa K."/>
            <person name="de Jong P.J."/>
            <person name="Hrdy I."/>
            <person name="Horvathova L."/>
            <person name="Zubacova Z."/>
            <person name="Dolezal P."/>
            <person name="Malik S.B."/>
            <person name="Logsdon J.M. Jr."/>
            <person name="Henze K."/>
            <person name="Gupta A."/>
            <person name="Wang C.C."/>
            <person name="Dunne R.L."/>
            <person name="Upcroft J.A."/>
            <person name="Upcroft P."/>
            <person name="White O."/>
            <person name="Salzberg S.L."/>
            <person name="Tang P."/>
            <person name="Chiu C.-H."/>
            <person name="Lee Y.-S."/>
            <person name="Embley T.M."/>
            <person name="Coombs G.H."/>
            <person name="Mottram J.C."/>
            <person name="Tachezy J."/>
            <person name="Fraser-Liggett C.M."/>
            <person name="Johnson P.J."/>
        </authorList>
    </citation>
    <scope>NUCLEOTIDE SEQUENCE [LARGE SCALE GENOMIC DNA]</scope>
    <source>
        <strain evidence="3">G3</strain>
    </source>
</reference>
<dbReference type="AlphaFoldDB" id="A2GBW9"/>
<keyword evidence="2" id="KW-1133">Transmembrane helix</keyword>
<reference evidence="3" key="1">
    <citation type="submission" date="2006-10" db="EMBL/GenBank/DDBJ databases">
        <authorList>
            <person name="Amadeo P."/>
            <person name="Zhao Q."/>
            <person name="Wortman J."/>
            <person name="Fraser-Liggett C."/>
            <person name="Carlton J."/>
        </authorList>
    </citation>
    <scope>NUCLEOTIDE SEQUENCE</scope>
    <source>
        <strain evidence="3">G3</strain>
    </source>
</reference>
<name>A2GBW9_TRIV3</name>
<dbReference type="KEGG" id="tva:4742988"/>
<evidence type="ECO:0000313" key="4">
    <source>
        <dbReference type="Proteomes" id="UP000001542"/>
    </source>
</evidence>
<dbReference type="Proteomes" id="UP000001542">
    <property type="component" value="Unassembled WGS sequence"/>
</dbReference>
<dbReference type="VEuPathDB" id="TrichDB:TVAGG3_0911830"/>
<keyword evidence="4" id="KW-1185">Reference proteome</keyword>
<sequence length="145" mass="16202">MNEIKAEIEESEDQDQVQDKYYADFISIGNTHEMNQLTVYADNVEDKKDSKNYISGNFTILLKTGIGAKKLSDLIITTQPKSIDNSTEKDKFPYLIVFLSAFGVIIISIVIAIVIFIFIRRNNQDDSSSGSIIESSSDVENPAVL</sequence>
<dbReference type="SMR" id="A2GBW9"/>
<dbReference type="InParanoid" id="A2GBW9"/>